<dbReference type="AlphaFoldDB" id="A0A072UMY5"/>
<dbReference type="GO" id="GO:0043531">
    <property type="term" value="F:ADP binding"/>
    <property type="evidence" value="ECO:0007669"/>
    <property type="project" value="InterPro"/>
</dbReference>
<dbReference type="InterPro" id="IPR032675">
    <property type="entry name" value="LRR_dom_sf"/>
</dbReference>
<evidence type="ECO:0000256" key="4">
    <source>
        <dbReference type="ARBA" id="ARBA00022801"/>
    </source>
</evidence>
<protein>
    <recommendedName>
        <fullName evidence="1">ADP-ribosyl cyclase/cyclic ADP-ribose hydrolase</fullName>
        <ecNumber evidence="1">3.2.2.6</ecNumber>
    </recommendedName>
</protein>
<dbReference type="SMART" id="SM00255">
    <property type="entry name" value="TIR"/>
    <property type="match status" value="1"/>
</dbReference>
<dbReference type="Gene3D" id="1.10.8.430">
    <property type="entry name" value="Helical domain of apoptotic protease-activating factors"/>
    <property type="match status" value="1"/>
</dbReference>
<dbReference type="EnsemblPlants" id="KEH30741">
    <property type="protein sequence ID" value="KEH30741"/>
    <property type="gene ID" value="MTR_4g080777"/>
</dbReference>
<sequence>MSYSSSYCHCTVDAADEITKFETDSWSATDTTPTHVNYVIFSDYDWDVDVSVSMSYMCHFQLHSNGAKYIILSKLVLAFTIAMTMACNSIRSISSPKMKWKYDVFVSFRGGDTRNNFTDHLFGTLHKKGIVTFRDDTKLKKGENISSELLQAIEGSRILIVIFSRNYASSTWCLKELVKIAECIEVTGQIVLPIFYDVDPSEVRKQSGDYEKAFRDHEERFKGNLEKVQRWRGALAQVAELSGWDVRDQPQYAEIGKIIKEVTCLLSHKSSTLPNDIVGMHSRVEELEKLLIMDSDDDVRVVGICGMGGIGKTTLATALYDRISNQFDACCFIEDVSKIYGDHGPIGVQKQLLCQTLNEENLQICNLFMASNLIRTRLCQIKSLIVLDNVDQVEQLDKLAMTREWLGTGSRIIIISRDVHILREHGVDEVYKVRLLDHNNALQLFCRKAFKSDDIMSGYIYLTDDALTYANGLPLAIKVLGSFLYGRDVSEWRSALARLRENPRTDIMDVLRISFDGLEDTEKDIFLDIACFFYKKSETYVNKVLDFRGFHPEIGLRVLVDKSFITCENGRIFMHDLFKELGKSIVREKSPKEPRKWNRMWDYKDVHNVISENMATSNLEAIVLRRYPENIEEIQGMTTLRTEALAQMSRLKLLMLWNLNFSGSLNFLSSHLGYLCWDKYPFTCLPSSFQPDKLVELVLPRSNIRQLWEGTKCLHNLTHIDLSHSENLIMMPDFLEIPNLELLDLEGCIKLQQIDPSIGILRRLSKLNLKNCRNLVSIPSNIFGLSSLKHLNLSGCPNLLNNKMLERQRQNEHLEMLDIKECTTQYQPTSFIYKVLKPHFPFSFFRKREDSVGLLLPSLSCLSCLQYLDLSFCNLFQIPNAIGRLHCLEILNVGGNNFVTLPSSIKELSKLRQLNLEHCKQLKYLPELSSNTVLPVGKTFFGRYVAGLYIFDCPGLIEMECCYRMAFSWMIQLLKVHMQSYLPMGQINFVIPKTQIPTWFNKQNVGSSISIDPSPVMHDNLIGVACCLTFVARDGPTNLSETGQYQDNPTNLGAGWSPYIGFGFKSKHCGRFPIIPIHLGKDLVTVDLDHLLLILFTREEFINYYMNYITKGLHDISGIELTAVVEQPLGLHLEVKNCGYHWIFKEDLEHLNPQMMYSGNSSVQP</sequence>
<keyword evidence="4" id="KW-0378">Hydrolase</keyword>
<dbReference type="SUPFAM" id="SSF52058">
    <property type="entry name" value="L domain-like"/>
    <property type="match status" value="1"/>
</dbReference>
<evidence type="ECO:0000256" key="6">
    <source>
        <dbReference type="ARBA" id="ARBA00047304"/>
    </source>
</evidence>
<dbReference type="GO" id="GO:0007165">
    <property type="term" value="P:signal transduction"/>
    <property type="evidence" value="ECO:0007669"/>
    <property type="project" value="InterPro"/>
</dbReference>
<gene>
    <name evidence="8" type="ordered locus">MTR_4g080777</name>
</gene>
<dbReference type="Pfam" id="PF23282">
    <property type="entry name" value="WHD_ROQ1"/>
    <property type="match status" value="1"/>
</dbReference>
<evidence type="ECO:0000256" key="5">
    <source>
        <dbReference type="ARBA" id="ARBA00023027"/>
    </source>
</evidence>
<dbReference type="Gene3D" id="3.40.50.10140">
    <property type="entry name" value="Toll/interleukin-1 receptor homology (TIR) domain"/>
    <property type="match status" value="1"/>
</dbReference>
<dbReference type="InterPro" id="IPR002182">
    <property type="entry name" value="NB-ARC"/>
</dbReference>
<dbReference type="SUPFAM" id="SSF52540">
    <property type="entry name" value="P-loop containing nucleoside triphosphate hydrolases"/>
    <property type="match status" value="1"/>
</dbReference>
<evidence type="ECO:0000313" key="10">
    <source>
        <dbReference type="Proteomes" id="UP000002051"/>
    </source>
</evidence>
<dbReference type="PRINTS" id="PR00364">
    <property type="entry name" value="DISEASERSIST"/>
</dbReference>
<dbReference type="GO" id="GO:0061809">
    <property type="term" value="F:NAD+ nucleosidase activity, cyclic ADP-ribose generating"/>
    <property type="evidence" value="ECO:0007669"/>
    <property type="project" value="UniProtKB-EC"/>
</dbReference>
<dbReference type="PANTHER" id="PTHR11017">
    <property type="entry name" value="LEUCINE-RICH REPEAT-CONTAINING PROTEIN"/>
    <property type="match status" value="1"/>
</dbReference>
<dbReference type="InterPro" id="IPR000157">
    <property type="entry name" value="TIR_dom"/>
</dbReference>
<dbReference type="InterPro" id="IPR011713">
    <property type="entry name" value="Leu-rich_rpt_3"/>
</dbReference>
<dbReference type="InterPro" id="IPR044974">
    <property type="entry name" value="Disease_R_plants"/>
</dbReference>
<dbReference type="InterPro" id="IPR058192">
    <property type="entry name" value="WHD_ROQ1-like"/>
</dbReference>
<dbReference type="InterPro" id="IPR035897">
    <property type="entry name" value="Toll_tir_struct_dom_sf"/>
</dbReference>
<dbReference type="EMBL" id="CM001220">
    <property type="protein sequence ID" value="KEH30741.1"/>
    <property type="molecule type" value="Genomic_DNA"/>
</dbReference>
<keyword evidence="5" id="KW-0520">NAD</keyword>
<dbReference type="Pfam" id="PF07725">
    <property type="entry name" value="LRR_3"/>
    <property type="match status" value="1"/>
</dbReference>
<dbReference type="FunFam" id="3.40.50.10140:FF:000007">
    <property type="entry name" value="Disease resistance protein (TIR-NBS-LRR class)"/>
    <property type="match status" value="1"/>
</dbReference>
<comment type="catalytic activity">
    <reaction evidence="6">
        <text>NAD(+) + H2O = ADP-D-ribose + nicotinamide + H(+)</text>
        <dbReference type="Rhea" id="RHEA:16301"/>
        <dbReference type="ChEBI" id="CHEBI:15377"/>
        <dbReference type="ChEBI" id="CHEBI:15378"/>
        <dbReference type="ChEBI" id="CHEBI:17154"/>
        <dbReference type="ChEBI" id="CHEBI:57540"/>
        <dbReference type="ChEBI" id="CHEBI:57967"/>
        <dbReference type="EC" id="3.2.2.6"/>
    </reaction>
    <physiologicalReaction direction="left-to-right" evidence="6">
        <dbReference type="Rhea" id="RHEA:16302"/>
    </physiologicalReaction>
</comment>
<evidence type="ECO:0000256" key="3">
    <source>
        <dbReference type="ARBA" id="ARBA00022737"/>
    </source>
</evidence>
<reference evidence="8 10" key="1">
    <citation type="journal article" date="2011" name="Nature">
        <title>The Medicago genome provides insight into the evolution of rhizobial symbioses.</title>
        <authorList>
            <person name="Young N.D."/>
            <person name="Debelle F."/>
            <person name="Oldroyd G.E."/>
            <person name="Geurts R."/>
            <person name="Cannon S.B."/>
            <person name="Udvardi M.K."/>
            <person name="Benedito V.A."/>
            <person name="Mayer K.F."/>
            <person name="Gouzy J."/>
            <person name="Schoof H."/>
            <person name="Van de Peer Y."/>
            <person name="Proost S."/>
            <person name="Cook D.R."/>
            <person name="Meyers B.C."/>
            <person name="Spannagl M."/>
            <person name="Cheung F."/>
            <person name="De Mita S."/>
            <person name="Krishnakumar V."/>
            <person name="Gundlach H."/>
            <person name="Zhou S."/>
            <person name="Mudge J."/>
            <person name="Bharti A.K."/>
            <person name="Murray J.D."/>
            <person name="Naoumkina M.A."/>
            <person name="Rosen B."/>
            <person name="Silverstein K.A."/>
            <person name="Tang H."/>
            <person name="Rombauts S."/>
            <person name="Zhao P.X."/>
            <person name="Zhou P."/>
            <person name="Barbe V."/>
            <person name="Bardou P."/>
            <person name="Bechner M."/>
            <person name="Bellec A."/>
            <person name="Berger A."/>
            <person name="Berges H."/>
            <person name="Bidwell S."/>
            <person name="Bisseling T."/>
            <person name="Choisne N."/>
            <person name="Couloux A."/>
            <person name="Denny R."/>
            <person name="Deshpande S."/>
            <person name="Dai X."/>
            <person name="Doyle J.J."/>
            <person name="Dudez A.M."/>
            <person name="Farmer A.D."/>
            <person name="Fouteau S."/>
            <person name="Franken C."/>
            <person name="Gibelin C."/>
            <person name="Gish J."/>
            <person name="Goldstein S."/>
            <person name="Gonzalez A.J."/>
            <person name="Green P.J."/>
            <person name="Hallab A."/>
            <person name="Hartog M."/>
            <person name="Hua A."/>
            <person name="Humphray S.J."/>
            <person name="Jeong D.H."/>
            <person name="Jing Y."/>
            <person name="Jocker A."/>
            <person name="Kenton S.M."/>
            <person name="Kim D.J."/>
            <person name="Klee K."/>
            <person name="Lai H."/>
            <person name="Lang C."/>
            <person name="Lin S."/>
            <person name="Macmil S.L."/>
            <person name="Magdelenat G."/>
            <person name="Matthews L."/>
            <person name="McCorrison J."/>
            <person name="Monaghan E.L."/>
            <person name="Mun J.H."/>
            <person name="Najar F.Z."/>
            <person name="Nicholson C."/>
            <person name="Noirot C."/>
            <person name="O'Bleness M."/>
            <person name="Paule C.R."/>
            <person name="Poulain J."/>
            <person name="Prion F."/>
            <person name="Qin B."/>
            <person name="Qu C."/>
            <person name="Retzel E.F."/>
            <person name="Riddle C."/>
            <person name="Sallet E."/>
            <person name="Samain S."/>
            <person name="Samson N."/>
            <person name="Sanders I."/>
            <person name="Saurat O."/>
            <person name="Scarpelli C."/>
            <person name="Schiex T."/>
            <person name="Segurens B."/>
            <person name="Severin A.J."/>
            <person name="Sherrier D.J."/>
            <person name="Shi R."/>
            <person name="Sims S."/>
            <person name="Singer S.R."/>
            <person name="Sinharoy S."/>
            <person name="Sterck L."/>
            <person name="Viollet A."/>
            <person name="Wang B.B."/>
            <person name="Wang K."/>
            <person name="Wang M."/>
            <person name="Wang X."/>
            <person name="Warfsmann J."/>
            <person name="Weissenbach J."/>
            <person name="White D.D."/>
            <person name="White J.D."/>
            <person name="Wiley G.B."/>
            <person name="Wincker P."/>
            <person name="Xing Y."/>
            <person name="Yang L."/>
            <person name="Yao Z."/>
            <person name="Ying F."/>
            <person name="Zhai J."/>
            <person name="Zhou L."/>
            <person name="Zuber A."/>
            <person name="Denarie J."/>
            <person name="Dixon R.A."/>
            <person name="May G.D."/>
            <person name="Schwartz D.C."/>
            <person name="Rogers J."/>
            <person name="Quetier F."/>
            <person name="Town C.D."/>
            <person name="Roe B.A."/>
        </authorList>
    </citation>
    <scope>NUCLEOTIDE SEQUENCE [LARGE SCALE GENOMIC DNA]</scope>
    <source>
        <strain evidence="8">A17</strain>
        <strain evidence="9 10">cv. Jemalong A17</strain>
    </source>
</reference>
<evidence type="ECO:0000256" key="1">
    <source>
        <dbReference type="ARBA" id="ARBA00011982"/>
    </source>
</evidence>
<reference evidence="9" key="3">
    <citation type="submission" date="2015-04" db="UniProtKB">
        <authorList>
            <consortium name="EnsemblPlants"/>
        </authorList>
    </citation>
    <scope>IDENTIFICATION</scope>
    <source>
        <strain evidence="9">cv. Jemalong A17</strain>
    </source>
</reference>
<dbReference type="HOGENOM" id="CLU_001561_0_2_1"/>
<dbReference type="Pfam" id="PF00931">
    <property type="entry name" value="NB-ARC"/>
    <property type="match status" value="1"/>
</dbReference>
<accession>A0A072UMY5</accession>
<dbReference type="EC" id="3.2.2.6" evidence="1"/>
<keyword evidence="2" id="KW-0433">Leucine-rich repeat</keyword>
<dbReference type="GO" id="GO:0006952">
    <property type="term" value="P:defense response"/>
    <property type="evidence" value="ECO:0007669"/>
    <property type="project" value="InterPro"/>
</dbReference>
<dbReference type="PANTHER" id="PTHR11017:SF259">
    <property type="entry name" value="ADP-RIBOSYL CYCLASE_CYCLIC ADP-RIBOSE HYDROLASE"/>
    <property type="match status" value="1"/>
</dbReference>
<evidence type="ECO:0000313" key="9">
    <source>
        <dbReference type="EnsemblPlants" id="KEH30741"/>
    </source>
</evidence>
<dbReference type="PROSITE" id="PS50104">
    <property type="entry name" value="TIR"/>
    <property type="match status" value="1"/>
</dbReference>
<dbReference type="Gene3D" id="3.80.10.10">
    <property type="entry name" value="Ribonuclease Inhibitor"/>
    <property type="match status" value="2"/>
</dbReference>
<reference evidence="8 10" key="2">
    <citation type="journal article" date="2014" name="BMC Genomics">
        <title>An improved genome release (version Mt4.0) for the model legume Medicago truncatula.</title>
        <authorList>
            <person name="Tang H."/>
            <person name="Krishnakumar V."/>
            <person name="Bidwell S."/>
            <person name="Rosen B."/>
            <person name="Chan A."/>
            <person name="Zhou S."/>
            <person name="Gentzbittel L."/>
            <person name="Childs K.L."/>
            <person name="Yandell M."/>
            <person name="Gundlach H."/>
            <person name="Mayer K.F."/>
            <person name="Schwartz D.C."/>
            <person name="Town C.D."/>
        </authorList>
    </citation>
    <scope>GENOME REANNOTATION</scope>
    <source>
        <strain evidence="8">A17</strain>
        <strain evidence="9 10">cv. Jemalong A17</strain>
    </source>
</reference>
<evidence type="ECO:0000313" key="8">
    <source>
        <dbReference type="EMBL" id="KEH30741.1"/>
    </source>
</evidence>
<dbReference type="InterPro" id="IPR042197">
    <property type="entry name" value="Apaf_helical"/>
</dbReference>
<proteinExistence type="predicted"/>
<dbReference type="SUPFAM" id="SSF52200">
    <property type="entry name" value="Toll/Interleukin receptor TIR domain"/>
    <property type="match status" value="1"/>
</dbReference>
<evidence type="ECO:0000256" key="2">
    <source>
        <dbReference type="ARBA" id="ARBA00022614"/>
    </source>
</evidence>
<organism evidence="8 10">
    <name type="scientific">Medicago truncatula</name>
    <name type="common">Barrel medic</name>
    <name type="synonym">Medicago tribuloides</name>
    <dbReference type="NCBI Taxonomy" id="3880"/>
    <lineage>
        <taxon>Eukaryota</taxon>
        <taxon>Viridiplantae</taxon>
        <taxon>Streptophyta</taxon>
        <taxon>Embryophyta</taxon>
        <taxon>Tracheophyta</taxon>
        <taxon>Spermatophyta</taxon>
        <taxon>Magnoliopsida</taxon>
        <taxon>eudicotyledons</taxon>
        <taxon>Gunneridae</taxon>
        <taxon>Pentapetalae</taxon>
        <taxon>rosids</taxon>
        <taxon>fabids</taxon>
        <taxon>Fabales</taxon>
        <taxon>Fabaceae</taxon>
        <taxon>Papilionoideae</taxon>
        <taxon>50 kb inversion clade</taxon>
        <taxon>NPAAA clade</taxon>
        <taxon>Hologalegina</taxon>
        <taxon>IRL clade</taxon>
        <taxon>Trifolieae</taxon>
        <taxon>Medicago</taxon>
    </lineage>
</organism>
<name>A0A072UMY5_MEDTR</name>
<keyword evidence="10" id="KW-1185">Reference proteome</keyword>
<dbReference type="Gene3D" id="3.40.50.300">
    <property type="entry name" value="P-loop containing nucleotide triphosphate hydrolases"/>
    <property type="match status" value="1"/>
</dbReference>
<keyword evidence="3" id="KW-0677">Repeat</keyword>
<dbReference type="Pfam" id="PF01582">
    <property type="entry name" value="TIR"/>
    <property type="match status" value="1"/>
</dbReference>
<evidence type="ECO:0000259" key="7">
    <source>
        <dbReference type="PROSITE" id="PS50104"/>
    </source>
</evidence>
<dbReference type="InterPro" id="IPR027417">
    <property type="entry name" value="P-loop_NTPase"/>
</dbReference>
<feature type="domain" description="TIR" evidence="7">
    <location>
        <begin position="100"/>
        <end position="266"/>
    </location>
</feature>
<dbReference type="Pfam" id="PF20160">
    <property type="entry name" value="C-JID"/>
    <property type="match status" value="1"/>
</dbReference>
<dbReference type="Proteomes" id="UP000002051">
    <property type="component" value="Chromosome 4"/>
</dbReference>
<dbReference type="InterPro" id="IPR045344">
    <property type="entry name" value="C-JID"/>
</dbReference>